<keyword evidence="4" id="KW-0472">Membrane</keyword>
<evidence type="ECO:0000259" key="5">
    <source>
        <dbReference type="PROSITE" id="PS50887"/>
    </source>
</evidence>
<keyword evidence="7" id="KW-1185">Reference proteome</keyword>
<dbReference type="InterPro" id="IPR029016">
    <property type="entry name" value="GAF-like_dom_sf"/>
</dbReference>
<dbReference type="GO" id="GO:0052621">
    <property type="term" value="F:diguanylate cyclase activity"/>
    <property type="evidence" value="ECO:0007669"/>
    <property type="project" value="UniProtKB-EC"/>
</dbReference>
<accession>A0A372DKL3</accession>
<keyword evidence="4" id="KW-1133">Transmembrane helix</keyword>
<dbReference type="CDD" id="cd19410">
    <property type="entry name" value="HK9-like_sensor"/>
    <property type="match status" value="1"/>
</dbReference>
<dbReference type="AlphaFoldDB" id="A0A372DKL3"/>
<dbReference type="Pfam" id="PF00990">
    <property type="entry name" value="GGDEF"/>
    <property type="match status" value="1"/>
</dbReference>
<organism evidence="6 7">
    <name type="scientific">Cognatiluteimonas weifangensis</name>
    <dbReference type="NCBI Taxonomy" id="2303539"/>
    <lineage>
        <taxon>Bacteria</taxon>
        <taxon>Pseudomonadati</taxon>
        <taxon>Pseudomonadota</taxon>
        <taxon>Gammaproteobacteria</taxon>
        <taxon>Lysobacterales</taxon>
        <taxon>Lysobacteraceae</taxon>
        <taxon>Cognatiluteimonas</taxon>
    </lineage>
</organism>
<dbReference type="SUPFAM" id="SSF55073">
    <property type="entry name" value="Nucleotide cyclase"/>
    <property type="match status" value="1"/>
</dbReference>
<feature type="transmembrane region" description="Helical" evidence="4">
    <location>
        <begin position="216"/>
        <end position="239"/>
    </location>
</feature>
<dbReference type="EC" id="2.7.7.65" evidence="2"/>
<comment type="caution">
    <text evidence="6">The sequence shown here is derived from an EMBL/GenBank/DDBJ whole genome shotgun (WGS) entry which is preliminary data.</text>
</comment>
<proteinExistence type="predicted"/>
<dbReference type="SUPFAM" id="SSF55781">
    <property type="entry name" value="GAF domain-like"/>
    <property type="match status" value="1"/>
</dbReference>
<dbReference type="FunFam" id="3.30.70.270:FF:000001">
    <property type="entry name" value="Diguanylate cyclase domain protein"/>
    <property type="match status" value="1"/>
</dbReference>
<protein>
    <recommendedName>
        <fullName evidence="2">diguanylate cyclase</fullName>
        <ecNumber evidence="2">2.7.7.65</ecNumber>
    </recommendedName>
</protein>
<dbReference type="Pfam" id="PF13185">
    <property type="entry name" value="GAF_2"/>
    <property type="match status" value="1"/>
</dbReference>
<keyword evidence="4" id="KW-0812">Transmembrane</keyword>
<evidence type="ECO:0000313" key="7">
    <source>
        <dbReference type="Proteomes" id="UP000262917"/>
    </source>
</evidence>
<evidence type="ECO:0000256" key="3">
    <source>
        <dbReference type="ARBA" id="ARBA00034247"/>
    </source>
</evidence>
<dbReference type="InterPro" id="IPR000160">
    <property type="entry name" value="GGDEF_dom"/>
</dbReference>
<evidence type="ECO:0000313" key="6">
    <source>
        <dbReference type="EMBL" id="RFP60128.1"/>
    </source>
</evidence>
<comment type="cofactor">
    <cofactor evidence="1">
        <name>Mg(2+)</name>
        <dbReference type="ChEBI" id="CHEBI:18420"/>
    </cofactor>
</comment>
<dbReference type="NCBIfam" id="TIGR00254">
    <property type="entry name" value="GGDEF"/>
    <property type="match status" value="1"/>
</dbReference>
<evidence type="ECO:0000256" key="1">
    <source>
        <dbReference type="ARBA" id="ARBA00001946"/>
    </source>
</evidence>
<comment type="catalytic activity">
    <reaction evidence="3">
        <text>2 GTP = 3',3'-c-di-GMP + 2 diphosphate</text>
        <dbReference type="Rhea" id="RHEA:24898"/>
        <dbReference type="ChEBI" id="CHEBI:33019"/>
        <dbReference type="ChEBI" id="CHEBI:37565"/>
        <dbReference type="ChEBI" id="CHEBI:58805"/>
        <dbReference type="EC" id="2.7.7.65"/>
    </reaction>
</comment>
<dbReference type="InterPro" id="IPR050469">
    <property type="entry name" value="Diguanylate_Cyclase"/>
</dbReference>
<dbReference type="EMBL" id="QVPD01000008">
    <property type="protein sequence ID" value="RFP60128.1"/>
    <property type="molecule type" value="Genomic_DNA"/>
</dbReference>
<evidence type="ECO:0000256" key="2">
    <source>
        <dbReference type="ARBA" id="ARBA00012528"/>
    </source>
</evidence>
<dbReference type="Proteomes" id="UP000262917">
    <property type="component" value="Unassembled WGS sequence"/>
</dbReference>
<feature type="transmembrane region" description="Helical" evidence="4">
    <location>
        <begin position="45"/>
        <end position="66"/>
    </location>
</feature>
<dbReference type="InterPro" id="IPR043128">
    <property type="entry name" value="Rev_trsase/Diguanyl_cyclase"/>
</dbReference>
<dbReference type="InterPro" id="IPR007891">
    <property type="entry name" value="CHASE3"/>
</dbReference>
<dbReference type="PANTHER" id="PTHR45138">
    <property type="entry name" value="REGULATORY COMPONENTS OF SENSORY TRANSDUCTION SYSTEM"/>
    <property type="match status" value="1"/>
</dbReference>
<gene>
    <name evidence="6" type="ORF">D0Y53_08845</name>
</gene>
<evidence type="ECO:0000256" key="4">
    <source>
        <dbReference type="SAM" id="Phobius"/>
    </source>
</evidence>
<dbReference type="GO" id="GO:0005886">
    <property type="term" value="C:plasma membrane"/>
    <property type="evidence" value="ECO:0007669"/>
    <property type="project" value="TreeGrafter"/>
</dbReference>
<dbReference type="SMART" id="SM00065">
    <property type="entry name" value="GAF"/>
    <property type="match status" value="1"/>
</dbReference>
<dbReference type="PANTHER" id="PTHR45138:SF9">
    <property type="entry name" value="DIGUANYLATE CYCLASE DGCM-RELATED"/>
    <property type="match status" value="1"/>
</dbReference>
<dbReference type="PROSITE" id="PS50887">
    <property type="entry name" value="GGDEF"/>
    <property type="match status" value="1"/>
</dbReference>
<dbReference type="InterPro" id="IPR029787">
    <property type="entry name" value="Nucleotide_cyclase"/>
</dbReference>
<dbReference type="Gene3D" id="3.30.70.270">
    <property type="match status" value="1"/>
</dbReference>
<dbReference type="GO" id="GO:0043709">
    <property type="term" value="P:cell adhesion involved in single-species biofilm formation"/>
    <property type="evidence" value="ECO:0007669"/>
    <property type="project" value="TreeGrafter"/>
</dbReference>
<dbReference type="GO" id="GO:1902201">
    <property type="term" value="P:negative regulation of bacterial-type flagellum-dependent cell motility"/>
    <property type="evidence" value="ECO:0007669"/>
    <property type="project" value="TreeGrafter"/>
</dbReference>
<dbReference type="Gene3D" id="3.30.450.40">
    <property type="match status" value="1"/>
</dbReference>
<dbReference type="SMART" id="SM00267">
    <property type="entry name" value="GGDEF"/>
    <property type="match status" value="1"/>
</dbReference>
<dbReference type="InterPro" id="IPR003018">
    <property type="entry name" value="GAF"/>
</dbReference>
<name>A0A372DKL3_9GAMM</name>
<sequence>MACSTAALCASGAPGRPPPGVIRVCQLHQSPGCRRRPMIRTHARYSFGFAVATAIMLLVGLSILLATRQIRADNRWITHSREVIEHLARVRAELLEGIAAQRSYLLTGDRSFRVQHDNVRPAIRQDLATLTALTMDAPQAASIRELAALIELRLDTTSEVIRLYESNGLPAVQERLRSADLRTLMARIEQLQLQIQNEQQTLLLQRIAVSRRNTGVVLALATLGIPLSLSIVWAIYALLRREVRQRKAAQARADTLNHELAQSVARLEQAGNDLADLGHYVSLLLGCQDLGEALDVTRYTLLKLLPGAAGAVYLLSPSQDHAELAIGWGQAPAEARGLMMPSDCWALRRAQPHFVDNLHGETACQHFEPPPHDAHIASACLPLSAQAVSLGVLVLFADGPGPIPRIEIAAAVAEQLSLALGNLRLQEKLRLQSIRDALSGLYNRRYLEESLPRELARCQRREKPLALLMLDLDHFKVFNDTHGHTGGDTLIAAFGRLLLAHCRPEDIACRYGGEEFTLILPEVDEDTALQRAEEIRTAAMRMTITFDNRSLAGTSLSIGLAMYPHHAHDSAGLERLADAALYQAKRNGRNRIEVAATV</sequence>
<dbReference type="CDD" id="cd01949">
    <property type="entry name" value="GGDEF"/>
    <property type="match status" value="1"/>
</dbReference>
<dbReference type="Pfam" id="PF05227">
    <property type="entry name" value="CHASE3"/>
    <property type="match status" value="1"/>
</dbReference>
<reference evidence="6 7" key="1">
    <citation type="submission" date="2018-08" db="EMBL/GenBank/DDBJ databases">
        <title>Lysobacter weifangensis sp. nov., a new member of the family 'Xanthomonadaceae', isolated from soil in a farmland.</title>
        <authorList>
            <person name="Zhao H."/>
        </authorList>
    </citation>
    <scope>NUCLEOTIDE SEQUENCE [LARGE SCALE GENOMIC DNA]</scope>
    <source>
        <strain evidence="6 7">WF-2</strain>
    </source>
</reference>
<feature type="domain" description="GGDEF" evidence="5">
    <location>
        <begin position="463"/>
        <end position="597"/>
    </location>
</feature>